<protein>
    <recommendedName>
        <fullName evidence="3">DUF1569 domain-containing protein</fullName>
    </recommendedName>
</protein>
<sequence>MKSIFSTQAKQELENRVNNLSEKSRALWGKMNVSQMVWHCQGPLDIMLQNKTFGMSSSWIAKLFFKKSLYNDKPWRKGLPTSKFLKTTETKNLTEEKTKLLNLISEVHSQRDKAEWAPHPAFGYFTNEQWGQLQYKHLDHHLRQFGV</sequence>
<dbReference type="Pfam" id="PF07606">
    <property type="entry name" value="DUF1569"/>
    <property type="match status" value="1"/>
</dbReference>
<dbReference type="EMBL" id="JTDW01000001">
    <property type="protein sequence ID" value="KJD37084.1"/>
    <property type="molecule type" value="Genomic_DNA"/>
</dbReference>
<proteinExistence type="predicted"/>
<evidence type="ECO:0008006" key="3">
    <source>
        <dbReference type="Google" id="ProtNLM"/>
    </source>
</evidence>
<dbReference type="OrthoDB" id="2599194at2"/>
<dbReference type="InterPro" id="IPR034660">
    <property type="entry name" value="DinB/YfiT-like"/>
</dbReference>
<keyword evidence="2" id="KW-1185">Reference proteome</keyword>
<dbReference type="STRING" id="1435349.PW52_01100"/>
<dbReference type="AlphaFoldDB" id="A0A0D7WDC5"/>
<organism evidence="1 2">
    <name type="scientific">Neotamlana sedimentorum</name>
    <dbReference type="NCBI Taxonomy" id="1435349"/>
    <lineage>
        <taxon>Bacteria</taxon>
        <taxon>Pseudomonadati</taxon>
        <taxon>Bacteroidota</taxon>
        <taxon>Flavobacteriia</taxon>
        <taxon>Flavobacteriales</taxon>
        <taxon>Flavobacteriaceae</taxon>
        <taxon>Neotamlana</taxon>
    </lineage>
</organism>
<dbReference type="Gene3D" id="1.20.120.450">
    <property type="entry name" value="dinb family like domain"/>
    <property type="match status" value="1"/>
</dbReference>
<reference evidence="1 2" key="1">
    <citation type="submission" date="2014-11" db="EMBL/GenBank/DDBJ databases">
        <title>Tamlana sedimentorum sp. nov., isolated from shallow sand sediments of the Sea of Japan.</title>
        <authorList>
            <person name="Romanenko L.A."/>
        </authorList>
    </citation>
    <scope>NUCLEOTIDE SEQUENCE [LARGE SCALE GENOMIC DNA]</scope>
    <source>
        <strain evidence="1 2">JCM 19808</strain>
    </source>
</reference>
<comment type="caution">
    <text evidence="1">The sequence shown here is derived from an EMBL/GenBank/DDBJ whole genome shotgun (WGS) entry which is preliminary data.</text>
</comment>
<gene>
    <name evidence="1" type="ORF">PW52_01100</name>
</gene>
<dbReference type="RefSeq" id="WP_044631078.1">
    <property type="nucleotide sequence ID" value="NZ_JTDW01000001.1"/>
</dbReference>
<name>A0A0D7WDC5_9FLAO</name>
<dbReference type="Proteomes" id="UP000032578">
    <property type="component" value="Unassembled WGS sequence"/>
</dbReference>
<accession>A0A0D7WDC5</accession>
<evidence type="ECO:0000313" key="2">
    <source>
        <dbReference type="Proteomes" id="UP000032578"/>
    </source>
</evidence>
<evidence type="ECO:0000313" key="1">
    <source>
        <dbReference type="EMBL" id="KJD37084.1"/>
    </source>
</evidence>
<dbReference type="PATRIC" id="fig|1435349.4.peg.224"/>
<dbReference type="InterPro" id="IPR011463">
    <property type="entry name" value="DUF1569"/>
</dbReference>